<dbReference type="Proteomes" id="UP000008922">
    <property type="component" value="Chromosome"/>
</dbReference>
<dbReference type="InterPro" id="IPR011047">
    <property type="entry name" value="Quinoprotein_ADH-like_sf"/>
</dbReference>
<dbReference type="SUPFAM" id="SSF50998">
    <property type="entry name" value="Quinoprotein alcohol dehydrogenase-like"/>
    <property type="match status" value="1"/>
</dbReference>
<reference evidence="3 4" key="1">
    <citation type="submission" date="2010-12" db="EMBL/GenBank/DDBJ databases">
        <title>Whole genome sequence of Anaerolinea thermophila UNI-1.</title>
        <authorList>
            <person name="Narita-Yamada S."/>
            <person name="Kishi E."/>
            <person name="Watanabe Y."/>
            <person name="Takasaki K."/>
            <person name="Ankai A."/>
            <person name="Oguchi A."/>
            <person name="Fukui S."/>
            <person name="Takahashi M."/>
            <person name="Yashiro I."/>
            <person name="Hosoyama A."/>
            <person name="Sekiguchi Y."/>
            <person name="Hanada S."/>
            <person name="Fujita N."/>
        </authorList>
    </citation>
    <scope>NUCLEOTIDE SEQUENCE [LARGE SCALE GENOMIC DNA]</scope>
    <source>
        <strain evidence="4">DSM 14523 / JCM 11388 / NBRC 100420 / UNI-1</strain>
    </source>
</reference>
<dbReference type="SMART" id="SM00564">
    <property type="entry name" value="PQQ"/>
    <property type="match status" value="6"/>
</dbReference>
<dbReference type="Pfam" id="PF13360">
    <property type="entry name" value="PQQ_2"/>
    <property type="match status" value="2"/>
</dbReference>
<dbReference type="PROSITE" id="PS51257">
    <property type="entry name" value="PROKAR_LIPOPROTEIN"/>
    <property type="match status" value="1"/>
</dbReference>
<dbReference type="Gene3D" id="2.40.10.480">
    <property type="match status" value="1"/>
</dbReference>
<evidence type="ECO:0000256" key="1">
    <source>
        <dbReference type="SAM" id="SignalP"/>
    </source>
</evidence>
<evidence type="ECO:0000259" key="2">
    <source>
        <dbReference type="Pfam" id="PF13360"/>
    </source>
</evidence>
<dbReference type="PANTHER" id="PTHR34512">
    <property type="entry name" value="CELL SURFACE PROTEIN"/>
    <property type="match status" value="1"/>
</dbReference>
<feature type="domain" description="Pyrrolo-quinoline quinone repeat" evidence="2">
    <location>
        <begin position="87"/>
        <end position="186"/>
    </location>
</feature>
<feature type="domain" description="Pyrrolo-quinoline quinone repeat" evidence="2">
    <location>
        <begin position="253"/>
        <end position="347"/>
    </location>
</feature>
<feature type="chain" id="PRO_5003228468" description="Pyrrolo-quinoline quinone repeat domain-containing protein" evidence="1">
    <location>
        <begin position="22"/>
        <end position="350"/>
    </location>
</feature>
<proteinExistence type="predicted"/>
<feature type="signal peptide" evidence="1">
    <location>
        <begin position="1"/>
        <end position="21"/>
    </location>
</feature>
<dbReference type="Gene3D" id="2.40.128.630">
    <property type="match status" value="1"/>
</dbReference>
<dbReference type="InterPro" id="IPR002372">
    <property type="entry name" value="PQQ_rpt_dom"/>
</dbReference>
<dbReference type="PANTHER" id="PTHR34512:SF30">
    <property type="entry name" value="OUTER MEMBRANE PROTEIN ASSEMBLY FACTOR BAMB"/>
    <property type="match status" value="1"/>
</dbReference>
<dbReference type="KEGG" id="atm:ANT_22910"/>
<dbReference type="Gene3D" id="2.130.10.10">
    <property type="entry name" value="YVTN repeat-like/Quinoprotein amine dehydrogenase"/>
    <property type="match status" value="1"/>
</dbReference>
<evidence type="ECO:0000313" key="4">
    <source>
        <dbReference type="Proteomes" id="UP000008922"/>
    </source>
</evidence>
<sequence length="350" mass="37883">MKKLKIVLWLGLAMVFLAACAGVPLNNWPGLAATEDMVVLAYGQVHVVDARTGVEKWKYPEKIDNASLIFSNPAVVDNKIIVASYANVVQALDAQSGAVLWTFDTFKGKGKFVAGPVIAGDTILVPSTDHHLYALDLNGKLLWRFQSRNALWAPVVADEEHVYLAGLDHYLYAIRLSNGQMDWEVDLGGPLIHAPGSDGNGRLYMTTLKREALAIDKQDGRILWRTPLTGSSWAAPLVAEGKVVFGTDQKKAYILNAENGQVLASLDVAAGIIGGPALFEGVPVLVTEGGEVFQFKWDGTRGWTRTIEGQLGTTPVISDGRLVVSGLQMKNLIVTFRPDGTEDWSLAASK</sequence>
<dbReference type="STRING" id="926569.ANT_22910"/>
<dbReference type="AlphaFoldDB" id="E8MY86"/>
<dbReference type="EMBL" id="AP012029">
    <property type="protein sequence ID" value="BAJ64317.1"/>
    <property type="molecule type" value="Genomic_DNA"/>
</dbReference>
<dbReference type="eggNOG" id="COG1520">
    <property type="taxonomic scope" value="Bacteria"/>
</dbReference>
<dbReference type="InParanoid" id="E8MY86"/>
<dbReference type="InterPro" id="IPR018391">
    <property type="entry name" value="PQQ_b-propeller_rpt"/>
</dbReference>
<keyword evidence="1" id="KW-0732">Signal</keyword>
<keyword evidence="4" id="KW-1185">Reference proteome</keyword>
<name>E8MY86_ANATU</name>
<evidence type="ECO:0000313" key="3">
    <source>
        <dbReference type="EMBL" id="BAJ64317.1"/>
    </source>
</evidence>
<organism evidence="3 4">
    <name type="scientific">Anaerolinea thermophila (strain DSM 14523 / JCM 11388 / NBRC 100420 / UNI-1)</name>
    <dbReference type="NCBI Taxonomy" id="926569"/>
    <lineage>
        <taxon>Bacteria</taxon>
        <taxon>Bacillati</taxon>
        <taxon>Chloroflexota</taxon>
        <taxon>Anaerolineae</taxon>
        <taxon>Anaerolineales</taxon>
        <taxon>Anaerolineaceae</taxon>
        <taxon>Anaerolinea</taxon>
    </lineage>
</organism>
<dbReference type="RefSeq" id="WP_013560684.1">
    <property type="nucleotide sequence ID" value="NC_014960.1"/>
</dbReference>
<dbReference type="InterPro" id="IPR015943">
    <property type="entry name" value="WD40/YVTN_repeat-like_dom_sf"/>
</dbReference>
<accession>E8MY86</accession>
<gene>
    <name evidence="3" type="ordered locus">ANT_22910</name>
</gene>
<protein>
    <recommendedName>
        <fullName evidence="2">Pyrrolo-quinoline quinone repeat domain-containing protein</fullName>
    </recommendedName>
</protein>
<dbReference type="HOGENOM" id="CLU_745401_0_0_0"/>